<sequence length="500" mass="54510">AALLSPCLQVILAALWLAASESQPPGWRDHGVPRRQRVLMQPLLRLRRRVTRSPCPAGMNWIETAHQCCPQCPAGTFLFKPCTSPENGSVCRACPAGTFRTQPNTLSECQACYECDRQGELAPHHAVLCHAARCHAAHRLLSAAFQSVLSNCSATSNVACGCEPGHFRVCLDQPCSEFSCRKCQPCTGRLIQQPCECCQLPHGSTCQAVPPLAVPPCLMPTLFPGSEVQDTLCDSSCKPNFYREGDECRPCHMSTLDTCGKECQQVCGSNNDQGMGTRGPGAVVCGHPAGQLLGMLLLLLAGSGLEYILLGLTGPLFLGALAIYHKRKRLWHDALAGGPLPTAQATSSMAGAAATPWCQFNARRWDNLCWTQPCSPQATERATGTARQSLKPQALLCEPPSDEGEPSAPPEPRGALLQGSQLYAVIDVVPVRRWKEFMRMLELREAEIELVELEVAHIRDQQYEMLKRWCQQTSATLDHVFAALERMELAGCAEALRQSL</sequence>
<organism evidence="11 12">
    <name type="scientific">Aphelocoma coerulescens</name>
    <name type="common">Florida scrub-jay</name>
    <name type="synonym">Corvus coerulescens</name>
    <dbReference type="NCBI Taxonomy" id="39617"/>
    <lineage>
        <taxon>Eukaryota</taxon>
        <taxon>Metazoa</taxon>
        <taxon>Chordata</taxon>
        <taxon>Craniata</taxon>
        <taxon>Vertebrata</taxon>
        <taxon>Euteleostomi</taxon>
        <taxon>Archelosauria</taxon>
        <taxon>Archosauria</taxon>
        <taxon>Dinosauria</taxon>
        <taxon>Saurischia</taxon>
        <taxon>Theropoda</taxon>
        <taxon>Coelurosauria</taxon>
        <taxon>Aves</taxon>
        <taxon>Neognathae</taxon>
        <taxon>Neoaves</taxon>
        <taxon>Telluraves</taxon>
        <taxon>Australaves</taxon>
        <taxon>Passeriformes</taxon>
        <taxon>Corvoidea</taxon>
        <taxon>Corvidae</taxon>
        <taxon>Aphelocoma</taxon>
    </lineage>
</organism>
<proteinExistence type="predicted"/>
<keyword evidence="1" id="KW-0053">Apoptosis</keyword>
<dbReference type="SMART" id="SM00005">
    <property type="entry name" value="DEATH"/>
    <property type="match status" value="1"/>
</dbReference>
<feature type="transmembrane region" description="Helical" evidence="7">
    <location>
        <begin position="292"/>
        <end position="324"/>
    </location>
</feature>
<keyword evidence="12" id="KW-1185">Reference proteome</keyword>
<evidence type="ECO:0000256" key="3">
    <source>
        <dbReference type="ARBA" id="ARBA00022737"/>
    </source>
</evidence>
<evidence type="ECO:0000256" key="4">
    <source>
        <dbReference type="ARBA" id="ARBA00023157"/>
    </source>
</evidence>
<evidence type="ECO:0000256" key="1">
    <source>
        <dbReference type="ARBA" id="ARBA00022703"/>
    </source>
</evidence>
<protein>
    <submittedName>
        <fullName evidence="11">TNR25 factor</fullName>
    </submittedName>
</protein>
<keyword evidence="7" id="KW-0812">Transmembrane</keyword>
<dbReference type="AlphaFoldDB" id="A0A7K7CAV2"/>
<evidence type="ECO:0000256" key="2">
    <source>
        <dbReference type="ARBA" id="ARBA00022729"/>
    </source>
</evidence>
<reference evidence="11 12" key="1">
    <citation type="submission" date="2019-09" db="EMBL/GenBank/DDBJ databases">
        <title>Bird 10,000 Genomes (B10K) Project - Family phase.</title>
        <authorList>
            <person name="Zhang G."/>
        </authorList>
    </citation>
    <scope>NUCLEOTIDE SEQUENCE [LARGE SCALE GENOMIC DNA]</scope>
    <source>
        <strain evidence="11">OUT-0022</strain>
        <tissue evidence="11">Blood</tissue>
    </source>
</reference>
<dbReference type="PANTHER" id="PTHR47220:SF1">
    <property type="entry name" value="TUMOR NECROSIS FACTOR RECEPTOR SUPERFAMILY MEMBER 25"/>
    <property type="match status" value="1"/>
</dbReference>
<dbReference type="PRINTS" id="PR01972">
    <property type="entry name" value="TNFACTORR25"/>
</dbReference>
<evidence type="ECO:0000313" key="12">
    <source>
        <dbReference type="Proteomes" id="UP000575874"/>
    </source>
</evidence>
<evidence type="ECO:0000256" key="5">
    <source>
        <dbReference type="ARBA" id="ARBA00023180"/>
    </source>
</evidence>
<accession>A0A7K7CAV2</accession>
<dbReference type="SMART" id="SM00208">
    <property type="entry name" value="TNFR"/>
    <property type="match status" value="2"/>
</dbReference>
<comment type="caution">
    <text evidence="11">The sequence shown here is derived from an EMBL/GenBank/DDBJ whole genome shotgun (WGS) entry which is preliminary data.</text>
</comment>
<evidence type="ECO:0000256" key="6">
    <source>
        <dbReference type="PROSITE-ProRule" id="PRU00206"/>
    </source>
</evidence>
<dbReference type="GO" id="GO:0006915">
    <property type="term" value="P:apoptotic process"/>
    <property type="evidence" value="ECO:0007669"/>
    <property type="project" value="UniProtKB-KW"/>
</dbReference>
<dbReference type="PROSITE" id="PS50050">
    <property type="entry name" value="TNFR_NGFR_2"/>
    <property type="match status" value="1"/>
</dbReference>
<dbReference type="Gene3D" id="2.10.50.10">
    <property type="entry name" value="Tumor Necrosis Factor Receptor, subunit A, domain 2"/>
    <property type="match status" value="1"/>
</dbReference>
<feature type="chain" id="PRO_5029815279" evidence="8">
    <location>
        <begin position="23"/>
        <end position="500"/>
    </location>
</feature>
<dbReference type="PANTHER" id="PTHR47220">
    <property type="entry name" value="TUMOR NECROSIS FACTOR RECEPTOR SUPERFAMILY MEMBER 25"/>
    <property type="match status" value="1"/>
</dbReference>
<evidence type="ECO:0000313" key="11">
    <source>
        <dbReference type="EMBL" id="NWY17756.1"/>
    </source>
</evidence>
<feature type="non-terminal residue" evidence="11">
    <location>
        <position position="500"/>
    </location>
</feature>
<dbReference type="InterPro" id="IPR000488">
    <property type="entry name" value="Death_dom"/>
</dbReference>
<keyword evidence="7" id="KW-1133">Transmembrane helix</keyword>
<comment type="caution">
    <text evidence="6">Lacks conserved residue(s) required for the propagation of feature annotation.</text>
</comment>
<keyword evidence="7" id="KW-0472">Membrane</keyword>
<dbReference type="SUPFAM" id="SSF47986">
    <property type="entry name" value="DEATH domain"/>
    <property type="match status" value="1"/>
</dbReference>
<dbReference type="SUPFAM" id="SSF57586">
    <property type="entry name" value="TNF receptor-like"/>
    <property type="match status" value="1"/>
</dbReference>
<keyword evidence="5" id="KW-0325">Glycoprotein</keyword>
<dbReference type="Proteomes" id="UP000575874">
    <property type="component" value="Unassembled WGS sequence"/>
</dbReference>
<dbReference type="InterPro" id="IPR001368">
    <property type="entry name" value="TNFR/NGFR_Cys_rich_reg"/>
</dbReference>
<dbReference type="Gene3D" id="1.10.533.10">
    <property type="entry name" value="Death Domain, Fas"/>
    <property type="match status" value="1"/>
</dbReference>
<dbReference type="CDD" id="cd08815">
    <property type="entry name" value="Death_TNFRSF25_DR3"/>
    <property type="match status" value="1"/>
</dbReference>
<dbReference type="GO" id="GO:0005886">
    <property type="term" value="C:plasma membrane"/>
    <property type="evidence" value="ECO:0007669"/>
    <property type="project" value="TreeGrafter"/>
</dbReference>
<keyword evidence="4 6" id="KW-1015">Disulfide bond</keyword>
<feature type="repeat" description="TNFR-Cys" evidence="6">
    <location>
        <begin position="54"/>
        <end position="91"/>
    </location>
</feature>
<keyword evidence="3" id="KW-0677">Repeat</keyword>
<feature type="non-terminal residue" evidence="11">
    <location>
        <position position="1"/>
    </location>
</feature>
<dbReference type="PROSITE" id="PS50017">
    <property type="entry name" value="DEATH_DOMAIN"/>
    <property type="match status" value="1"/>
</dbReference>
<evidence type="ECO:0000259" key="10">
    <source>
        <dbReference type="PROSITE" id="PS50050"/>
    </source>
</evidence>
<feature type="signal peptide" evidence="8">
    <location>
        <begin position="1"/>
        <end position="22"/>
    </location>
</feature>
<gene>
    <name evidence="11" type="primary">Tnfrsf25</name>
    <name evidence="11" type="ORF">APHCOE_R10808</name>
</gene>
<feature type="disulfide bond" evidence="6">
    <location>
        <begin position="69"/>
        <end position="82"/>
    </location>
</feature>
<keyword evidence="2 8" id="KW-0732">Signal</keyword>
<name>A0A7K7CAV2_APHCE</name>
<dbReference type="InterPro" id="IPR011029">
    <property type="entry name" value="DEATH-like_dom_sf"/>
</dbReference>
<dbReference type="EMBL" id="VZSI01000093">
    <property type="protein sequence ID" value="NWY17756.1"/>
    <property type="molecule type" value="Genomic_DNA"/>
</dbReference>
<dbReference type="InterPro" id="IPR022329">
    <property type="entry name" value="TNFR_25"/>
</dbReference>
<dbReference type="Pfam" id="PF00531">
    <property type="entry name" value="Death"/>
    <property type="match status" value="1"/>
</dbReference>
<evidence type="ECO:0000256" key="7">
    <source>
        <dbReference type="SAM" id="Phobius"/>
    </source>
</evidence>
<feature type="domain" description="Death" evidence="9">
    <location>
        <begin position="419"/>
        <end position="500"/>
    </location>
</feature>
<feature type="domain" description="TNFR-Cys" evidence="10">
    <location>
        <begin position="54"/>
        <end position="91"/>
    </location>
</feature>
<evidence type="ECO:0000259" key="9">
    <source>
        <dbReference type="PROSITE" id="PS50017"/>
    </source>
</evidence>
<evidence type="ECO:0000256" key="8">
    <source>
        <dbReference type="SAM" id="SignalP"/>
    </source>
</evidence>
<dbReference type="GO" id="GO:0007165">
    <property type="term" value="P:signal transduction"/>
    <property type="evidence" value="ECO:0007669"/>
    <property type="project" value="InterPro"/>
</dbReference>